<feature type="binding site" evidence="7">
    <location>
        <position position="212"/>
    </location>
    <ligand>
        <name>substrate</name>
    </ligand>
</feature>
<dbReference type="NCBIfam" id="TIGR01740">
    <property type="entry name" value="pyrF"/>
    <property type="match status" value="1"/>
</dbReference>
<dbReference type="InterPro" id="IPR013785">
    <property type="entry name" value="Aldolase_TIM"/>
</dbReference>
<keyword evidence="4 7" id="KW-0665">Pyrimidine biosynthesis</keyword>
<evidence type="ECO:0000256" key="6">
    <source>
        <dbReference type="ARBA" id="ARBA00049157"/>
    </source>
</evidence>
<keyword evidence="3 7" id="KW-0210">Decarboxylase</keyword>
<feature type="binding site" evidence="7">
    <location>
        <position position="183"/>
    </location>
    <ligand>
        <name>substrate</name>
    </ligand>
</feature>
<evidence type="ECO:0000256" key="2">
    <source>
        <dbReference type="ARBA" id="ARBA00004861"/>
    </source>
</evidence>
<evidence type="ECO:0000256" key="5">
    <source>
        <dbReference type="ARBA" id="ARBA00023239"/>
    </source>
</evidence>
<comment type="similarity">
    <text evidence="7">Belongs to the OMP decarboxylase family. Type 1 subfamily.</text>
</comment>
<protein>
    <recommendedName>
        <fullName evidence="7">Orotidine 5'-phosphate decarboxylase</fullName>
        <ecNumber evidence="7">4.1.1.23</ecNumber>
    </recommendedName>
    <alternativeName>
        <fullName evidence="7">OMP decarboxylase</fullName>
        <shortName evidence="7">OMPDCase</shortName>
        <shortName evidence="7">OMPdecase</shortName>
    </alternativeName>
</protein>
<dbReference type="InterPro" id="IPR047596">
    <property type="entry name" value="OMPdecase_bac"/>
</dbReference>
<gene>
    <name evidence="7 10" type="primary">pyrF</name>
    <name evidence="10" type="ORF">ACFO3D_02320</name>
</gene>
<dbReference type="PANTHER" id="PTHR32119">
    <property type="entry name" value="OROTIDINE 5'-PHOSPHATE DECARBOXYLASE"/>
    <property type="match status" value="1"/>
</dbReference>
<keyword evidence="5 7" id="KW-0456">Lyase</keyword>
<dbReference type="InterPro" id="IPR001754">
    <property type="entry name" value="OMPdeCOase_dom"/>
</dbReference>
<organism evidence="10 11">
    <name type="scientific">Virgibacillus kekensis</name>
    <dbReference type="NCBI Taxonomy" id="202261"/>
    <lineage>
        <taxon>Bacteria</taxon>
        <taxon>Bacillati</taxon>
        <taxon>Bacillota</taxon>
        <taxon>Bacilli</taxon>
        <taxon>Bacillales</taxon>
        <taxon>Bacillaceae</taxon>
        <taxon>Virgibacillus</taxon>
    </lineage>
</organism>
<proteinExistence type="inferred from homology"/>
<evidence type="ECO:0000256" key="4">
    <source>
        <dbReference type="ARBA" id="ARBA00022975"/>
    </source>
</evidence>
<dbReference type="SUPFAM" id="SSF51366">
    <property type="entry name" value="Ribulose-phoshate binding barrel"/>
    <property type="match status" value="1"/>
</dbReference>
<dbReference type="EC" id="4.1.1.23" evidence="7"/>
<name>A0ABV9DGV7_9BACI</name>
<dbReference type="PANTHER" id="PTHR32119:SF2">
    <property type="entry name" value="OROTIDINE 5'-PHOSPHATE DECARBOXYLASE"/>
    <property type="match status" value="1"/>
</dbReference>
<comment type="catalytic activity">
    <reaction evidence="6 7 8">
        <text>orotidine 5'-phosphate + H(+) = UMP + CO2</text>
        <dbReference type="Rhea" id="RHEA:11596"/>
        <dbReference type="ChEBI" id="CHEBI:15378"/>
        <dbReference type="ChEBI" id="CHEBI:16526"/>
        <dbReference type="ChEBI" id="CHEBI:57538"/>
        <dbReference type="ChEBI" id="CHEBI:57865"/>
        <dbReference type="EC" id="4.1.1.23"/>
    </reaction>
</comment>
<evidence type="ECO:0000259" key="9">
    <source>
        <dbReference type="SMART" id="SM00934"/>
    </source>
</evidence>
<dbReference type="InterPro" id="IPR018089">
    <property type="entry name" value="OMPdecase_AS"/>
</dbReference>
<evidence type="ECO:0000256" key="7">
    <source>
        <dbReference type="HAMAP-Rule" id="MF_01200"/>
    </source>
</evidence>
<feature type="binding site" evidence="7">
    <location>
        <begin position="59"/>
        <end position="68"/>
    </location>
    <ligand>
        <name>substrate</name>
    </ligand>
</feature>
<evidence type="ECO:0000313" key="11">
    <source>
        <dbReference type="Proteomes" id="UP001595989"/>
    </source>
</evidence>
<feature type="binding site" evidence="7">
    <location>
        <position position="213"/>
    </location>
    <ligand>
        <name>substrate</name>
    </ligand>
</feature>
<feature type="binding site" evidence="7">
    <location>
        <position position="10"/>
    </location>
    <ligand>
        <name>substrate</name>
    </ligand>
</feature>
<dbReference type="PROSITE" id="PS00156">
    <property type="entry name" value="OMPDECASE"/>
    <property type="match status" value="1"/>
</dbReference>
<feature type="binding site" evidence="7">
    <location>
        <position position="32"/>
    </location>
    <ligand>
        <name>substrate</name>
    </ligand>
</feature>
<evidence type="ECO:0000256" key="8">
    <source>
        <dbReference type="RuleBase" id="RU000512"/>
    </source>
</evidence>
<dbReference type="NCBIfam" id="NF001273">
    <property type="entry name" value="PRK00230.1"/>
    <property type="match status" value="1"/>
</dbReference>
<keyword evidence="11" id="KW-1185">Reference proteome</keyword>
<dbReference type="Gene3D" id="3.20.20.70">
    <property type="entry name" value="Aldolase class I"/>
    <property type="match status" value="1"/>
</dbReference>
<accession>A0ABV9DGV7</accession>
<comment type="function">
    <text evidence="1 7">Catalyzes the decarboxylation of orotidine 5'-monophosphate (OMP) to uridine 5'-monophosphate (UMP).</text>
</comment>
<dbReference type="Pfam" id="PF00215">
    <property type="entry name" value="OMPdecase"/>
    <property type="match status" value="1"/>
</dbReference>
<dbReference type="CDD" id="cd04725">
    <property type="entry name" value="OMP_decarboxylase_like"/>
    <property type="match status" value="1"/>
</dbReference>
<dbReference type="RefSeq" id="WP_390292983.1">
    <property type="nucleotide sequence ID" value="NZ_JBHSFU010000003.1"/>
</dbReference>
<evidence type="ECO:0000256" key="1">
    <source>
        <dbReference type="ARBA" id="ARBA00002356"/>
    </source>
</evidence>
<dbReference type="HAMAP" id="MF_01200_B">
    <property type="entry name" value="OMPdecase_type1_B"/>
    <property type="match status" value="1"/>
</dbReference>
<dbReference type="InterPro" id="IPR014732">
    <property type="entry name" value="OMPdecase"/>
</dbReference>
<comment type="pathway">
    <text evidence="2 7 8">Pyrimidine metabolism; UMP biosynthesis via de novo pathway; UMP from orotate: step 2/2.</text>
</comment>
<comment type="caution">
    <text evidence="10">The sequence shown here is derived from an EMBL/GenBank/DDBJ whole genome shotgun (WGS) entry which is preliminary data.</text>
</comment>
<feature type="active site" description="Proton donor" evidence="7">
    <location>
        <position position="61"/>
    </location>
</feature>
<dbReference type="GO" id="GO:0004590">
    <property type="term" value="F:orotidine-5'-phosphate decarboxylase activity"/>
    <property type="evidence" value="ECO:0007669"/>
    <property type="project" value="UniProtKB-EC"/>
</dbReference>
<dbReference type="InterPro" id="IPR011060">
    <property type="entry name" value="RibuloseP-bd_barrel"/>
</dbReference>
<comment type="subunit">
    <text evidence="7">Homodimer.</text>
</comment>
<feature type="domain" description="Orotidine 5'-phosphate decarboxylase" evidence="9">
    <location>
        <begin position="4"/>
        <end position="228"/>
    </location>
</feature>
<feature type="binding site" evidence="7">
    <location>
        <position position="192"/>
    </location>
    <ligand>
        <name>substrate</name>
    </ligand>
</feature>
<dbReference type="EMBL" id="JBHSFU010000003">
    <property type="protein sequence ID" value="MFC4557044.1"/>
    <property type="molecule type" value="Genomic_DNA"/>
</dbReference>
<sequence length="238" mass="25852">MKGNTYLALDFTSWDEAEHFLKENDLHGVPVKVGMELFYREGPRIIEKLKANDHGIFLDLKLHDIPTTVMKAMKNLARLEVDMVNVHALGGSEMINRAKEGLLSGSPASHDTKLIAVTVLTSMDETALNNELKIPGSVADNATHFAGFAAENGADGVVCSVHEASRVKAACGSFFLTVTPGIRLQETDVNDQRRVATPVFAKENGADILVVGRTVTQAKDPKTAYLQVQEEWGHGSTP</sequence>
<feature type="binding site" evidence="7">
    <location>
        <position position="121"/>
    </location>
    <ligand>
        <name>substrate</name>
    </ligand>
</feature>
<evidence type="ECO:0000313" key="10">
    <source>
        <dbReference type="EMBL" id="MFC4557044.1"/>
    </source>
</evidence>
<evidence type="ECO:0000256" key="3">
    <source>
        <dbReference type="ARBA" id="ARBA00022793"/>
    </source>
</evidence>
<reference evidence="11" key="1">
    <citation type="journal article" date="2019" name="Int. J. Syst. Evol. Microbiol.">
        <title>The Global Catalogue of Microorganisms (GCM) 10K type strain sequencing project: providing services to taxonomists for standard genome sequencing and annotation.</title>
        <authorList>
            <consortium name="The Broad Institute Genomics Platform"/>
            <consortium name="The Broad Institute Genome Sequencing Center for Infectious Disease"/>
            <person name="Wu L."/>
            <person name="Ma J."/>
        </authorList>
    </citation>
    <scope>NUCLEOTIDE SEQUENCE [LARGE SCALE GENOMIC DNA]</scope>
    <source>
        <strain evidence="11">CGMCC 4.7426</strain>
    </source>
</reference>
<dbReference type="SMART" id="SM00934">
    <property type="entry name" value="OMPdecase"/>
    <property type="match status" value="1"/>
</dbReference>
<dbReference type="Proteomes" id="UP001595989">
    <property type="component" value="Unassembled WGS sequence"/>
</dbReference>